<comment type="caution">
    <text evidence="1">The sequence shown here is derived from an EMBL/GenBank/DDBJ whole genome shotgun (WGS) entry which is preliminary data.</text>
</comment>
<dbReference type="AlphaFoldDB" id="X0YBV1"/>
<name>X0YBV1_9ZZZZ</name>
<evidence type="ECO:0008006" key="2">
    <source>
        <dbReference type="Google" id="ProtNLM"/>
    </source>
</evidence>
<dbReference type="InterPro" id="IPR029058">
    <property type="entry name" value="AB_hydrolase_fold"/>
</dbReference>
<dbReference type="EMBL" id="BARS01058023">
    <property type="protein sequence ID" value="GAG44767.1"/>
    <property type="molecule type" value="Genomic_DNA"/>
</dbReference>
<evidence type="ECO:0000313" key="1">
    <source>
        <dbReference type="EMBL" id="GAG44767.1"/>
    </source>
</evidence>
<accession>X0YBV1</accession>
<sequence>AAKRLGKEVILLSYPGEPHHLRKEENQKDFLQRMKQYFDHYLKGKPVPDWMTNGIPYLKKKHKEKKNE</sequence>
<protein>
    <recommendedName>
        <fullName evidence="2">Peptidase S9 prolyl oligopeptidase catalytic domain-containing protein</fullName>
    </recommendedName>
</protein>
<reference evidence="1" key="1">
    <citation type="journal article" date="2014" name="Front. Microbiol.">
        <title>High frequency of phylogenetically diverse reductive dehalogenase-homologous genes in deep subseafloor sedimentary metagenomes.</title>
        <authorList>
            <person name="Kawai M."/>
            <person name="Futagami T."/>
            <person name="Toyoda A."/>
            <person name="Takaki Y."/>
            <person name="Nishi S."/>
            <person name="Hori S."/>
            <person name="Arai W."/>
            <person name="Tsubouchi T."/>
            <person name="Morono Y."/>
            <person name="Uchiyama I."/>
            <person name="Ito T."/>
            <person name="Fujiyama A."/>
            <person name="Inagaki F."/>
            <person name="Takami H."/>
        </authorList>
    </citation>
    <scope>NUCLEOTIDE SEQUENCE</scope>
    <source>
        <strain evidence="1">Expedition CK06-06</strain>
    </source>
</reference>
<organism evidence="1">
    <name type="scientific">marine sediment metagenome</name>
    <dbReference type="NCBI Taxonomy" id="412755"/>
    <lineage>
        <taxon>unclassified sequences</taxon>
        <taxon>metagenomes</taxon>
        <taxon>ecological metagenomes</taxon>
    </lineage>
</organism>
<dbReference type="Gene3D" id="3.40.50.1820">
    <property type="entry name" value="alpha/beta hydrolase"/>
    <property type="match status" value="1"/>
</dbReference>
<feature type="non-terminal residue" evidence="1">
    <location>
        <position position="1"/>
    </location>
</feature>
<dbReference type="SUPFAM" id="SSF53474">
    <property type="entry name" value="alpha/beta-Hydrolases"/>
    <property type="match status" value="1"/>
</dbReference>
<gene>
    <name evidence="1" type="ORF">S01H1_84817</name>
</gene>
<proteinExistence type="predicted"/>